<keyword evidence="6 13" id="KW-1133">Transmembrane helix</keyword>
<evidence type="ECO:0000256" key="6">
    <source>
        <dbReference type="ARBA" id="ARBA00022989"/>
    </source>
</evidence>
<evidence type="ECO:0000256" key="5">
    <source>
        <dbReference type="ARBA" id="ARBA00022692"/>
    </source>
</evidence>
<keyword evidence="8 12" id="KW-0406">Ion transport</keyword>
<keyword evidence="3 12" id="KW-0813">Transport</keyword>
<proteinExistence type="inferred from homology"/>
<keyword evidence="15" id="KW-1185">Reference proteome</keyword>
<evidence type="ECO:0000256" key="12">
    <source>
        <dbReference type="RuleBase" id="RU000679"/>
    </source>
</evidence>
<evidence type="ECO:0000256" key="7">
    <source>
        <dbReference type="ARBA" id="ARBA00023053"/>
    </source>
</evidence>
<evidence type="ECO:0000256" key="3">
    <source>
        <dbReference type="ARBA" id="ARBA00022448"/>
    </source>
</evidence>
<comment type="similarity">
    <text evidence="2 12">Belongs to the amiloride-sensitive sodium channel (TC 1.A.6) family.</text>
</comment>
<comment type="subcellular location">
    <subcellularLocation>
        <location evidence="1">Membrane</location>
        <topology evidence="1">Multi-pass membrane protein</topology>
    </subcellularLocation>
</comment>
<reference evidence="14 15" key="1">
    <citation type="journal article" date="2019" name="Sci. Rep.">
        <title>Orb-weaving spider Araneus ventricosus genome elucidates the spidroin gene catalogue.</title>
        <authorList>
            <person name="Kono N."/>
            <person name="Nakamura H."/>
            <person name="Ohtoshi R."/>
            <person name="Moran D.A.P."/>
            <person name="Shinohara A."/>
            <person name="Yoshida Y."/>
            <person name="Fujiwara M."/>
            <person name="Mori M."/>
            <person name="Tomita M."/>
            <person name="Arakawa K."/>
        </authorList>
    </citation>
    <scope>NUCLEOTIDE SEQUENCE [LARGE SCALE GENOMIC DNA]</scope>
</reference>
<evidence type="ECO:0000256" key="2">
    <source>
        <dbReference type="ARBA" id="ARBA00007193"/>
    </source>
</evidence>
<dbReference type="Pfam" id="PF00858">
    <property type="entry name" value="ASC"/>
    <property type="match status" value="1"/>
</dbReference>
<comment type="caution">
    <text evidence="14">The sequence shown here is derived from an EMBL/GenBank/DDBJ whole genome shotgun (WGS) entry which is preliminary data.</text>
</comment>
<keyword evidence="10 12" id="KW-0739">Sodium transport</keyword>
<evidence type="ECO:0000256" key="13">
    <source>
        <dbReference type="SAM" id="Phobius"/>
    </source>
</evidence>
<keyword evidence="11 12" id="KW-0407">Ion channel</keyword>
<dbReference type="InterPro" id="IPR001873">
    <property type="entry name" value="ENaC"/>
</dbReference>
<keyword evidence="7" id="KW-0915">Sodium</keyword>
<evidence type="ECO:0000256" key="1">
    <source>
        <dbReference type="ARBA" id="ARBA00004141"/>
    </source>
</evidence>
<evidence type="ECO:0000256" key="9">
    <source>
        <dbReference type="ARBA" id="ARBA00023136"/>
    </source>
</evidence>
<keyword evidence="5 12" id="KW-0812">Transmembrane</keyword>
<keyword evidence="4 12" id="KW-0894">Sodium channel</keyword>
<evidence type="ECO:0000256" key="8">
    <source>
        <dbReference type="ARBA" id="ARBA00023065"/>
    </source>
</evidence>
<protein>
    <submittedName>
        <fullName evidence="14">Uncharacterized protein</fullName>
    </submittedName>
</protein>
<gene>
    <name evidence="14" type="ORF">AVEN_137314_1</name>
</gene>
<accession>A0A4Y2FIH5</accession>
<sequence>MGYRGCMISIQGGPPKQPSTDHWTSLKRDAGNIELMTIKERDTESRTSSMAYEEIDEDRLQAQTKTDIRCIPAKTIIWITFKSIVFLICVIVVVIQSVEFYNIYSEYPTNMVQKSIFIKKVKLPALTLCLKYM</sequence>
<evidence type="ECO:0000256" key="11">
    <source>
        <dbReference type="ARBA" id="ARBA00023303"/>
    </source>
</evidence>
<evidence type="ECO:0000313" key="15">
    <source>
        <dbReference type="Proteomes" id="UP000499080"/>
    </source>
</evidence>
<feature type="transmembrane region" description="Helical" evidence="13">
    <location>
        <begin position="75"/>
        <end position="98"/>
    </location>
</feature>
<keyword evidence="9 13" id="KW-0472">Membrane</keyword>
<evidence type="ECO:0000256" key="4">
    <source>
        <dbReference type="ARBA" id="ARBA00022461"/>
    </source>
</evidence>
<evidence type="ECO:0000256" key="10">
    <source>
        <dbReference type="ARBA" id="ARBA00023201"/>
    </source>
</evidence>
<dbReference type="GO" id="GO:0005272">
    <property type="term" value="F:sodium channel activity"/>
    <property type="evidence" value="ECO:0007669"/>
    <property type="project" value="UniProtKB-KW"/>
</dbReference>
<dbReference type="Proteomes" id="UP000499080">
    <property type="component" value="Unassembled WGS sequence"/>
</dbReference>
<evidence type="ECO:0000313" key="14">
    <source>
        <dbReference type="EMBL" id="GBM40807.1"/>
    </source>
</evidence>
<organism evidence="14 15">
    <name type="scientific">Araneus ventricosus</name>
    <name type="common">Orbweaver spider</name>
    <name type="synonym">Epeira ventricosa</name>
    <dbReference type="NCBI Taxonomy" id="182803"/>
    <lineage>
        <taxon>Eukaryota</taxon>
        <taxon>Metazoa</taxon>
        <taxon>Ecdysozoa</taxon>
        <taxon>Arthropoda</taxon>
        <taxon>Chelicerata</taxon>
        <taxon>Arachnida</taxon>
        <taxon>Araneae</taxon>
        <taxon>Araneomorphae</taxon>
        <taxon>Entelegynae</taxon>
        <taxon>Araneoidea</taxon>
        <taxon>Araneidae</taxon>
        <taxon>Araneus</taxon>
    </lineage>
</organism>
<dbReference type="AlphaFoldDB" id="A0A4Y2FIH5"/>
<dbReference type="EMBL" id="BGPR01000944">
    <property type="protein sequence ID" value="GBM40807.1"/>
    <property type="molecule type" value="Genomic_DNA"/>
</dbReference>
<dbReference type="GO" id="GO:0016020">
    <property type="term" value="C:membrane"/>
    <property type="evidence" value="ECO:0007669"/>
    <property type="project" value="UniProtKB-SubCell"/>
</dbReference>
<name>A0A4Y2FIH5_ARAVE</name>